<dbReference type="RefSeq" id="WP_147912681.1">
    <property type="nucleotide sequence ID" value="NZ_JBHUEJ010000016.1"/>
</dbReference>
<evidence type="ECO:0000256" key="5">
    <source>
        <dbReference type="PIRNR" id="PIRNR001488"/>
    </source>
</evidence>
<feature type="domain" description="DSBA-like thioredoxin" evidence="7">
    <location>
        <begin position="51"/>
        <end position="183"/>
    </location>
</feature>
<protein>
    <recommendedName>
        <fullName evidence="5">Thiol:disulfide interchange protein</fullName>
    </recommendedName>
</protein>
<evidence type="ECO:0000256" key="2">
    <source>
        <dbReference type="ARBA" id="ARBA00022729"/>
    </source>
</evidence>
<dbReference type="CDD" id="cd03019">
    <property type="entry name" value="DsbA_DsbA"/>
    <property type="match status" value="1"/>
</dbReference>
<gene>
    <name evidence="8" type="ORF">ACFSF0_08095</name>
</gene>
<keyword evidence="4" id="KW-0676">Redox-active center</keyword>
<evidence type="ECO:0000259" key="7">
    <source>
        <dbReference type="Pfam" id="PF01323"/>
    </source>
</evidence>
<comment type="caution">
    <text evidence="8">The sequence shown here is derived from an EMBL/GenBank/DDBJ whole genome shotgun (WGS) entry which is preliminary data.</text>
</comment>
<evidence type="ECO:0000256" key="1">
    <source>
        <dbReference type="ARBA" id="ARBA00005791"/>
    </source>
</evidence>
<dbReference type="InterPro" id="IPR017937">
    <property type="entry name" value="Thioredoxin_CS"/>
</dbReference>
<evidence type="ECO:0000256" key="6">
    <source>
        <dbReference type="SAM" id="SignalP"/>
    </source>
</evidence>
<evidence type="ECO:0000256" key="4">
    <source>
        <dbReference type="ARBA" id="ARBA00023284"/>
    </source>
</evidence>
<organism evidence="8 9">
    <name type="scientific">Ottowia flava</name>
    <dbReference type="NCBI Taxonomy" id="2675430"/>
    <lineage>
        <taxon>Bacteria</taxon>
        <taxon>Pseudomonadati</taxon>
        <taxon>Pseudomonadota</taxon>
        <taxon>Betaproteobacteria</taxon>
        <taxon>Burkholderiales</taxon>
        <taxon>Comamonadaceae</taxon>
        <taxon>Ottowia</taxon>
    </lineage>
</organism>
<evidence type="ECO:0000313" key="8">
    <source>
        <dbReference type="EMBL" id="MFD1710564.1"/>
    </source>
</evidence>
<keyword evidence="3 5" id="KW-1015">Disulfide bond</keyword>
<feature type="signal peptide" evidence="6">
    <location>
        <begin position="1"/>
        <end position="25"/>
    </location>
</feature>
<evidence type="ECO:0000313" key="9">
    <source>
        <dbReference type="Proteomes" id="UP001597304"/>
    </source>
</evidence>
<evidence type="ECO:0000256" key="3">
    <source>
        <dbReference type="ARBA" id="ARBA00023157"/>
    </source>
</evidence>
<proteinExistence type="inferred from homology"/>
<dbReference type="PIRSF" id="PIRSF001488">
    <property type="entry name" value="Tdi_protein"/>
    <property type="match status" value="1"/>
</dbReference>
<dbReference type="InterPro" id="IPR050824">
    <property type="entry name" value="Thiol_disulfide_DsbA"/>
</dbReference>
<dbReference type="InterPro" id="IPR001853">
    <property type="entry name" value="DSBA-like_thioredoxin_dom"/>
</dbReference>
<dbReference type="SUPFAM" id="SSF52833">
    <property type="entry name" value="Thioredoxin-like"/>
    <property type="match status" value="1"/>
</dbReference>
<dbReference type="Pfam" id="PF01323">
    <property type="entry name" value="DSBA"/>
    <property type="match status" value="1"/>
</dbReference>
<dbReference type="PROSITE" id="PS00194">
    <property type="entry name" value="THIOREDOXIN_1"/>
    <property type="match status" value="1"/>
</dbReference>
<comment type="similarity">
    <text evidence="1">Belongs to the thioredoxin family. DsbA subfamily.</text>
</comment>
<accession>A0ABW4KR71</accession>
<dbReference type="PANTHER" id="PTHR35891">
    <property type="entry name" value="THIOL:DISULFIDE INTERCHANGE PROTEIN DSBA"/>
    <property type="match status" value="1"/>
</dbReference>
<dbReference type="EMBL" id="JBHUEJ010000016">
    <property type="protein sequence ID" value="MFD1710564.1"/>
    <property type="molecule type" value="Genomic_DNA"/>
</dbReference>
<dbReference type="Gene3D" id="3.40.30.10">
    <property type="entry name" value="Glutaredoxin"/>
    <property type="match status" value="1"/>
</dbReference>
<keyword evidence="2 6" id="KW-0732">Signal</keyword>
<feature type="chain" id="PRO_5047305452" description="Thiol:disulfide interchange protein" evidence="6">
    <location>
        <begin position="26"/>
        <end position="212"/>
    </location>
</feature>
<keyword evidence="5" id="KW-0574">Periplasm</keyword>
<dbReference type="InterPro" id="IPR023205">
    <property type="entry name" value="DsbA/DsbL"/>
</dbReference>
<comment type="subcellular location">
    <subcellularLocation>
        <location evidence="5">Periplasm</location>
    </subcellularLocation>
</comment>
<keyword evidence="9" id="KW-1185">Reference proteome</keyword>
<reference evidence="9" key="1">
    <citation type="journal article" date="2019" name="Int. J. Syst. Evol. Microbiol.">
        <title>The Global Catalogue of Microorganisms (GCM) 10K type strain sequencing project: providing services to taxonomists for standard genome sequencing and annotation.</title>
        <authorList>
            <consortium name="The Broad Institute Genomics Platform"/>
            <consortium name="The Broad Institute Genome Sequencing Center for Infectious Disease"/>
            <person name="Wu L."/>
            <person name="Ma J."/>
        </authorList>
    </citation>
    <scope>NUCLEOTIDE SEQUENCE [LARGE SCALE GENOMIC DNA]</scope>
    <source>
        <strain evidence="9">LMG 29247</strain>
    </source>
</reference>
<name>A0ABW4KR71_9BURK</name>
<sequence length="212" mass="23234">MKRREFALGATVAALPGLLALPAHAQSKSDKGYLDVKPRAPVAAPAGQIEVVEFFSYGCVHCMNFDPMFQAWKKGAAKDVVVRLEHVGFSPSFEPLQRIFYGLEAVGKVDALHAKVFEALQKQRVRLDKPDVLFPWVAEQGVDRAKFEAAYKSFGVATKIRQAGQLQEAYKVEGTPALGIAGRYYTDGSLGGGFERMMQVTNNLIAQERKGA</sequence>
<dbReference type="PANTHER" id="PTHR35891:SF3">
    <property type="entry name" value="THIOL:DISULFIDE INTERCHANGE PROTEIN DSBL"/>
    <property type="match status" value="1"/>
</dbReference>
<dbReference type="Proteomes" id="UP001597304">
    <property type="component" value="Unassembled WGS sequence"/>
</dbReference>
<dbReference type="InterPro" id="IPR036249">
    <property type="entry name" value="Thioredoxin-like_sf"/>
</dbReference>